<dbReference type="PROSITE" id="PS00463">
    <property type="entry name" value="ZN2_CY6_FUNGAL_1"/>
    <property type="match status" value="1"/>
</dbReference>
<evidence type="ECO:0000313" key="10">
    <source>
        <dbReference type="Proteomes" id="UP000696280"/>
    </source>
</evidence>
<sequence length="553" mass="63845">MEQMILTPFVVPVVGRGTQKFSRRPNFKSKGGCSKCKARHIKCDETRPFCKRCTVSSHVCPGYSTTSASSTDRALVLSKGTTHKSHNSTVGSKTIPRAPNTVPGSAQDTKQLQIVRLKALQSMASPVEQRNWEIFYLRFSYSEPVVWHSLLSIASLMEGYTLRAHPKAAVAHQLALWHYNKAVGFLIPQKSAEMVKIEVLLSCCYLFYALETNLQNTDEAFKHLYGGYQIIRVWRANNKNPSSLVETVFCPLFYTQTFGWLSNWFTYFKELRVKVDLNDLHPLPREGFTGLSDASVELFQITCYGLGCARSFETYKVTYDLQEDDESARLQREYFRSRLEYWLEAFERLYPQVCPDTAKALEIKYLKLVRRIVYLCLPGRFNVVEIHYDAYVNEFASIVDEMTFIYDTAAKSFEKYQKTNSTSYYFRENIFLHVYMISIKCRNPSVRRRALSLLEKVASPHAIWNNFLSIAMIERLIQIEEEGLEDVVDARGSIVPSEWARIHDITRVPEDVPHPDGFLFRMRQKINGEWCLRDERISLNVVQGTMVTNNDKR</sequence>
<dbReference type="Gene3D" id="4.10.240.10">
    <property type="entry name" value="Zn(2)-C6 fungal-type DNA-binding domain"/>
    <property type="match status" value="1"/>
</dbReference>
<dbReference type="PANTHER" id="PTHR36206">
    <property type="entry name" value="ASPERCRYPTIN BIOSYNTHESIS CLUSTER-SPECIFIC TRANSCRIPTION REGULATOR ATNN-RELATED"/>
    <property type="match status" value="1"/>
</dbReference>
<keyword evidence="4" id="KW-0238">DNA-binding</keyword>
<reference evidence="9" key="1">
    <citation type="submission" date="2021-07" db="EMBL/GenBank/DDBJ databases">
        <authorList>
            <person name="Durling M."/>
        </authorList>
    </citation>
    <scope>NUCLEOTIDE SEQUENCE</scope>
</reference>
<comment type="caution">
    <text evidence="9">The sequence shown here is derived from an EMBL/GenBank/DDBJ whole genome shotgun (WGS) entry which is preliminary data.</text>
</comment>
<dbReference type="CDD" id="cd00067">
    <property type="entry name" value="GAL4"/>
    <property type="match status" value="1"/>
</dbReference>
<evidence type="ECO:0000256" key="4">
    <source>
        <dbReference type="ARBA" id="ARBA00023125"/>
    </source>
</evidence>
<gene>
    <name evidence="9" type="ORF">HYFRA_00006578</name>
</gene>
<feature type="region of interest" description="Disordered" evidence="7">
    <location>
        <begin position="81"/>
        <end position="105"/>
    </location>
</feature>
<keyword evidence="10" id="KW-1185">Reference proteome</keyword>
<organism evidence="9 10">
    <name type="scientific">Hymenoscyphus fraxineus</name>
    <dbReference type="NCBI Taxonomy" id="746836"/>
    <lineage>
        <taxon>Eukaryota</taxon>
        <taxon>Fungi</taxon>
        <taxon>Dikarya</taxon>
        <taxon>Ascomycota</taxon>
        <taxon>Pezizomycotina</taxon>
        <taxon>Leotiomycetes</taxon>
        <taxon>Helotiales</taxon>
        <taxon>Helotiaceae</taxon>
        <taxon>Hymenoscyphus</taxon>
    </lineage>
</organism>
<dbReference type="Pfam" id="PF00172">
    <property type="entry name" value="Zn_clus"/>
    <property type="match status" value="1"/>
</dbReference>
<evidence type="ECO:0000256" key="6">
    <source>
        <dbReference type="ARBA" id="ARBA00023242"/>
    </source>
</evidence>
<dbReference type="InterPro" id="IPR052360">
    <property type="entry name" value="Transcr_Regulatory_Proteins"/>
</dbReference>
<accession>A0A9N9PHY4</accession>
<evidence type="ECO:0000259" key="8">
    <source>
        <dbReference type="PROSITE" id="PS50048"/>
    </source>
</evidence>
<protein>
    <recommendedName>
        <fullName evidence="8">Zn(2)-C6 fungal-type domain-containing protein</fullName>
    </recommendedName>
</protein>
<feature type="domain" description="Zn(2)-C6 fungal-type" evidence="8">
    <location>
        <begin position="32"/>
        <end position="60"/>
    </location>
</feature>
<dbReference type="GO" id="GO:0003677">
    <property type="term" value="F:DNA binding"/>
    <property type="evidence" value="ECO:0007669"/>
    <property type="project" value="UniProtKB-KW"/>
</dbReference>
<keyword evidence="1" id="KW-0479">Metal-binding</keyword>
<keyword evidence="5" id="KW-0804">Transcription</keyword>
<name>A0A9N9PHY4_9HELO</name>
<dbReference type="Proteomes" id="UP000696280">
    <property type="component" value="Unassembled WGS sequence"/>
</dbReference>
<dbReference type="InterPro" id="IPR001138">
    <property type="entry name" value="Zn2Cys6_DnaBD"/>
</dbReference>
<evidence type="ECO:0000256" key="3">
    <source>
        <dbReference type="ARBA" id="ARBA00023015"/>
    </source>
</evidence>
<keyword evidence="6" id="KW-0539">Nucleus</keyword>
<dbReference type="EMBL" id="CAJVRL010000052">
    <property type="protein sequence ID" value="CAG8953689.1"/>
    <property type="molecule type" value="Genomic_DNA"/>
</dbReference>
<dbReference type="PROSITE" id="PS50048">
    <property type="entry name" value="ZN2_CY6_FUNGAL_2"/>
    <property type="match status" value="1"/>
</dbReference>
<dbReference type="GO" id="GO:0008270">
    <property type="term" value="F:zinc ion binding"/>
    <property type="evidence" value="ECO:0007669"/>
    <property type="project" value="InterPro"/>
</dbReference>
<dbReference type="PANTHER" id="PTHR36206:SF13">
    <property type="entry name" value="TRANSCRIPTIONAL REGULATORY PROTEIN MOC3"/>
    <property type="match status" value="1"/>
</dbReference>
<dbReference type="AlphaFoldDB" id="A0A9N9PHY4"/>
<dbReference type="GO" id="GO:0000981">
    <property type="term" value="F:DNA-binding transcription factor activity, RNA polymerase II-specific"/>
    <property type="evidence" value="ECO:0007669"/>
    <property type="project" value="InterPro"/>
</dbReference>
<proteinExistence type="predicted"/>
<evidence type="ECO:0000313" key="9">
    <source>
        <dbReference type="EMBL" id="CAG8953689.1"/>
    </source>
</evidence>
<dbReference type="InterPro" id="IPR036864">
    <property type="entry name" value="Zn2-C6_fun-type_DNA-bd_sf"/>
</dbReference>
<evidence type="ECO:0000256" key="2">
    <source>
        <dbReference type="ARBA" id="ARBA00022833"/>
    </source>
</evidence>
<evidence type="ECO:0000256" key="7">
    <source>
        <dbReference type="SAM" id="MobiDB-lite"/>
    </source>
</evidence>
<evidence type="ECO:0000256" key="5">
    <source>
        <dbReference type="ARBA" id="ARBA00023163"/>
    </source>
</evidence>
<dbReference type="SUPFAM" id="SSF57701">
    <property type="entry name" value="Zn2/Cys6 DNA-binding domain"/>
    <property type="match status" value="1"/>
</dbReference>
<dbReference type="OrthoDB" id="2593732at2759"/>
<keyword evidence="2" id="KW-0862">Zinc</keyword>
<keyword evidence="3" id="KW-0805">Transcription regulation</keyword>
<dbReference type="SMART" id="SM00066">
    <property type="entry name" value="GAL4"/>
    <property type="match status" value="1"/>
</dbReference>
<evidence type="ECO:0000256" key="1">
    <source>
        <dbReference type="ARBA" id="ARBA00022723"/>
    </source>
</evidence>